<feature type="transmembrane region" description="Helical" evidence="1">
    <location>
        <begin position="49"/>
        <end position="67"/>
    </location>
</feature>
<proteinExistence type="predicted"/>
<keyword evidence="3" id="KW-1185">Reference proteome</keyword>
<keyword evidence="1" id="KW-0472">Membrane</keyword>
<name>A0ABD2KBI6_9BILA</name>
<comment type="caution">
    <text evidence="2">The sequence shown here is derived from an EMBL/GenBank/DDBJ whole genome shotgun (WGS) entry which is preliminary data.</text>
</comment>
<reference evidence="2 3" key="1">
    <citation type="submission" date="2024-10" db="EMBL/GenBank/DDBJ databases">
        <authorList>
            <person name="Kim D."/>
        </authorList>
    </citation>
    <scope>NUCLEOTIDE SEQUENCE [LARGE SCALE GENOMIC DNA]</scope>
    <source>
        <strain evidence="2">BH-2024</strain>
    </source>
</reference>
<accession>A0ABD2KBI6</accession>
<dbReference type="AlphaFoldDB" id="A0ABD2KBI6"/>
<dbReference type="Proteomes" id="UP001620626">
    <property type="component" value="Unassembled WGS sequence"/>
</dbReference>
<sequence>MRRSDQCPHVFAHLLIATKLANTMQQQPVKINLHFFKLIFHVSSFRRSLVGGIEILLLYLCPGMTIGDRNALTDTGFLGMLSNNMRLYATFVLIVQFTIVAMGVCFVKLLAPVSLVCVILSVFVEKTISGIGQQYLLRKLYLYVKSLYSVYA</sequence>
<gene>
    <name evidence="2" type="ORF">niasHT_027710</name>
</gene>
<evidence type="ECO:0000313" key="3">
    <source>
        <dbReference type="Proteomes" id="UP001620626"/>
    </source>
</evidence>
<evidence type="ECO:0000256" key="1">
    <source>
        <dbReference type="SAM" id="Phobius"/>
    </source>
</evidence>
<keyword evidence="1" id="KW-0812">Transmembrane</keyword>
<organism evidence="2 3">
    <name type="scientific">Heterodera trifolii</name>
    <dbReference type="NCBI Taxonomy" id="157864"/>
    <lineage>
        <taxon>Eukaryota</taxon>
        <taxon>Metazoa</taxon>
        <taxon>Ecdysozoa</taxon>
        <taxon>Nematoda</taxon>
        <taxon>Chromadorea</taxon>
        <taxon>Rhabditida</taxon>
        <taxon>Tylenchina</taxon>
        <taxon>Tylenchomorpha</taxon>
        <taxon>Tylenchoidea</taxon>
        <taxon>Heteroderidae</taxon>
        <taxon>Heteroderinae</taxon>
        <taxon>Heterodera</taxon>
    </lineage>
</organism>
<feature type="transmembrane region" description="Helical" evidence="1">
    <location>
        <begin position="87"/>
        <end position="111"/>
    </location>
</feature>
<evidence type="ECO:0000313" key="2">
    <source>
        <dbReference type="EMBL" id="KAL3100305.1"/>
    </source>
</evidence>
<protein>
    <submittedName>
        <fullName evidence="2">Uncharacterized protein</fullName>
    </submittedName>
</protein>
<dbReference type="EMBL" id="JBICBT010000792">
    <property type="protein sequence ID" value="KAL3100305.1"/>
    <property type="molecule type" value="Genomic_DNA"/>
</dbReference>
<keyword evidence="1" id="KW-1133">Transmembrane helix</keyword>